<dbReference type="AlphaFoldDB" id="A0AAD9ILY2"/>
<organism evidence="5 6">
    <name type="scientific">Prototheca wickerhamii</name>
    <dbReference type="NCBI Taxonomy" id="3111"/>
    <lineage>
        <taxon>Eukaryota</taxon>
        <taxon>Viridiplantae</taxon>
        <taxon>Chlorophyta</taxon>
        <taxon>core chlorophytes</taxon>
        <taxon>Trebouxiophyceae</taxon>
        <taxon>Chlorellales</taxon>
        <taxon>Chlorellaceae</taxon>
        <taxon>Prototheca</taxon>
    </lineage>
</organism>
<dbReference type="InterPro" id="IPR028091">
    <property type="entry name" value="FAM91_N_dom"/>
</dbReference>
<dbReference type="Pfam" id="PF14648">
    <property type="entry name" value="FAM91_C"/>
    <property type="match status" value="1"/>
</dbReference>
<comment type="caution">
    <text evidence="5">The sequence shown here is derived from an EMBL/GenBank/DDBJ whole genome shotgun (WGS) entry which is preliminary data.</text>
</comment>
<dbReference type="InterPro" id="IPR039199">
    <property type="entry name" value="FAM91"/>
</dbReference>
<name>A0AAD9ILY2_PROWI</name>
<evidence type="ECO:0000256" key="2">
    <source>
        <dbReference type="SAM" id="MobiDB-lite"/>
    </source>
</evidence>
<feature type="region of interest" description="Disordered" evidence="2">
    <location>
        <begin position="277"/>
        <end position="299"/>
    </location>
</feature>
<dbReference type="EMBL" id="JASFZW010000004">
    <property type="protein sequence ID" value="KAK2078372.1"/>
    <property type="molecule type" value="Genomic_DNA"/>
</dbReference>
<comment type="similarity">
    <text evidence="1">Belongs to the FAM91 family.</text>
</comment>
<feature type="domain" description="FAM91 N-terminal" evidence="3">
    <location>
        <begin position="16"/>
        <end position="274"/>
    </location>
</feature>
<gene>
    <name evidence="5" type="ORF">QBZ16_003212</name>
</gene>
<evidence type="ECO:0000259" key="4">
    <source>
        <dbReference type="Pfam" id="PF14648"/>
    </source>
</evidence>
<feature type="compositionally biased region" description="Low complexity" evidence="2">
    <location>
        <begin position="668"/>
        <end position="679"/>
    </location>
</feature>
<dbReference type="InterPro" id="IPR028097">
    <property type="entry name" value="FAM91_C_dom"/>
</dbReference>
<dbReference type="PANTHER" id="PTHR28441:SF2">
    <property type="entry name" value="PROTEIN FAM91A1"/>
    <property type="match status" value="1"/>
</dbReference>
<reference evidence="5" key="1">
    <citation type="submission" date="2021-01" db="EMBL/GenBank/DDBJ databases">
        <authorList>
            <person name="Eckstrom K.M.E."/>
        </authorList>
    </citation>
    <scope>NUCLEOTIDE SEQUENCE</scope>
    <source>
        <strain evidence="5">UVCC 0001</strain>
    </source>
</reference>
<feature type="region of interest" description="Disordered" evidence="2">
    <location>
        <begin position="640"/>
        <end position="735"/>
    </location>
</feature>
<evidence type="ECO:0008006" key="7">
    <source>
        <dbReference type="Google" id="ProtNLM"/>
    </source>
</evidence>
<dbReference type="Pfam" id="PF14647">
    <property type="entry name" value="FAM91_N"/>
    <property type="match status" value="1"/>
</dbReference>
<proteinExistence type="inferred from homology"/>
<dbReference type="Proteomes" id="UP001255856">
    <property type="component" value="Unassembled WGS sequence"/>
</dbReference>
<protein>
    <recommendedName>
        <fullName evidence="7">FAM91 N-terminal domain-containing protein</fullName>
    </recommendedName>
</protein>
<evidence type="ECO:0000313" key="6">
    <source>
        <dbReference type="Proteomes" id="UP001255856"/>
    </source>
</evidence>
<evidence type="ECO:0000256" key="1">
    <source>
        <dbReference type="ARBA" id="ARBA00010319"/>
    </source>
</evidence>
<sequence>MATEEYLLRFLEKGRRVKSFCIQRGYSWVASVARSVCPESEYYEELVAHCRARRRLFPYHLSEYVCRVMRLTAFAYYVEMLTEVMLGDEAFDALPNFTAADVVRVVGVGRNEYIAAMQEAKGKRLIGRARPRPRPWWLAQVVNLTEGEHRRLTPAEAAVCEAAARPGGASVAALGGEAALPVLAALHARGLVWFDVPVQPGDRVRVPPLEGFVSNRSARKGEEDALEGLLYSVLVAASDAASVARLAAVLGVDLPTLRVALSMACRLGFCEKIEDDRLGGGEGSNGEQVSGEGGGGRLERALLSPRRSTDESANSLSLTAAASSGLDTVARTPTEPAPLATPLTAAAPPLADARSVAIVVDSQVTGFLMMGALTPACKRHSVTLFEGGRVSGAAETAELARELAASAEAGRGFEGEMRFLAGYASSLATLMRCVAAAAGAAGPLELLRQESLAALAPAAAHRVLAASYRALVPVSGARPPLLPCALARPGPVGFGDDRLSCTPWLQLALLRALGADEALPALVLPAGLCLKRLPRLAARDGGRDLMRVDRHYAVWPWSTEGLKDLALPLVVFEDELLATLNELLLVTPVLVQSLEGVEAPAAAALGPVQHIYQVAQVVELPLPDADGAPVEEAMAALRVGPPDAGDADWDNAGNGDGSGWSDFEIQFEPEAAAAEAGPGPATPQHRRDSDRPFGDAAAGAGEDGAVEGDTRLGSARRAATRSTVSTPGPVPSFTAAGIAPRSEAATEAQAYRLGELAEAEVCRIELSSSVVRALASLGLLGQLGTLRLVKKPPELCATVCDQATRRGFLSDAGLAAQRWRNAVRTARLEELVCEAGTPRPGSGAGPEADLDPSVDWPYRPMLLRGGETLGIAALGCFGGPTM</sequence>
<evidence type="ECO:0000313" key="5">
    <source>
        <dbReference type="EMBL" id="KAK2078372.1"/>
    </source>
</evidence>
<accession>A0AAD9ILY2</accession>
<keyword evidence="6" id="KW-1185">Reference proteome</keyword>
<dbReference type="PANTHER" id="PTHR28441">
    <property type="entry name" value="PROTEIN FAM91A1"/>
    <property type="match status" value="1"/>
</dbReference>
<evidence type="ECO:0000259" key="3">
    <source>
        <dbReference type="Pfam" id="PF14647"/>
    </source>
</evidence>
<feature type="domain" description="FAM91 C-terminal" evidence="4">
    <location>
        <begin position="354"/>
        <end position="599"/>
    </location>
</feature>